<sequence length="44" mass="5433">MNFLRRTHFILELPIADRKILKYILFEHKRYQLISLNFESIPKS</sequence>
<dbReference type="AlphaFoldDB" id="M3H379"/>
<reference evidence="1 2" key="1">
    <citation type="submission" date="2013-01" db="EMBL/GenBank/DDBJ databases">
        <authorList>
            <person name="Harkins D.M."/>
            <person name="Durkin A.S."/>
            <person name="Brinkac L.M."/>
            <person name="Haft D.H."/>
            <person name="Selengut J.D."/>
            <person name="Sanka R."/>
            <person name="DePew J."/>
            <person name="Purushe J."/>
            <person name="Tulsiani S.M."/>
            <person name="Graham G.C."/>
            <person name="Burns M.-A."/>
            <person name="Dohnt M.F."/>
            <person name="Smythe L.D."/>
            <person name="McKay D.B."/>
            <person name="Craig S.B."/>
            <person name="Vinetz J.M."/>
            <person name="Sutton G.G."/>
            <person name="Nierman W.C."/>
            <person name="Fouts D.E."/>
        </authorList>
    </citation>
    <scope>NUCLEOTIDE SEQUENCE [LARGE SCALE GENOMIC DNA]</scope>
    <source>
        <strain evidence="1 2">LT2116</strain>
    </source>
</reference>
<dbReference type="Proteomes" id="UP000011770">
    <property type="component" value="Unassembled WGS sequence"/>
</dbReference>
<evidence type="ECO:0000313" key="1">
    <source>
        <dbReference type="EMBL" id="EMF83225.1"/>
    </source>
</evidence>
<gene>
    <name evidence="1" type="ORF">LEP1GSC188_4589</name>
</gene>
<protein>
    <submittedName>
        <fullName evidence="1">Uncharacterized protein</fullName>
    </submittedName>
</protein>
<evidence type="ECO:0000313" key="2">
    <source>
        <dbReference type="Proteomes" id="UP000011770"/>
    </source>
</evidence>
<accession>M3H379</accession>
<name>M3H379_9LEPT</name>
<organism evidence="1 2">
    <name type="scientific">Leptospira weilii serovar Topaz str. LT2116</name>
    <dbReference type="NCBI Taxonomy" id="1088540"/>
    <lineage>
        <taxon>Bacteria</taxon>
        <taxon>Pseudomonadati</taxon>
        <taxon>Spirochaetota</taxon>
        <taxon>Spirochaetia</taxon>
        <taxon>Leptospirales</taxon>
        <taxon>Leptospiraceae</taxon>
        <taxon>Leptospira</taxon>
    </lineage>
</organism>
<dbReference type="EMBL" id="AHOR02000014">
    <property type="protein sequence ID" value="EMF83225.1"/>
    <property type="molecule type" value="Genomic_DNA"/>
</dbReference>
<comment type="caution">
    <text evidence="1">The sequence shown here is derived from an EMBL/GenBank/DDBJ whole genome shotgun (WGS) entry which is preliminary data.</text>
</comment>
<proteinExistence type="predicted"/>